<evidence type="ECO:0000313" key="10">
    <source>
        <dbReference type="Proteomes" id="UP000309668"/>
    </source>
</evidence>
<dbReference type="Pfam" id="PF01171">
    <property type="entry name" value="ATP_bind_3"/>
    <property type="match status" value="1"/>
</dbReference>
<name>A0A5S3P8Q0_9SPHN</name>
<dbReference type="GO" id="GO:0005524">
    <property type="term" value="F:ATP binding"/>
    <property type="evidence" value="ECO:0007669"/>
    <property type="project" value="UniProtKB-UniRule"/>
</dbReference>
<dbReference type="HAMAP" id="MF_01161">
    <property type="entry name" value="tRNA_Ile_lys_synt"/>
    <property type="match status" value="1"/>
</dbReference>
<evidence type="ECO:0000256" key="3">
    <source>
        <dbReference type="ARBA" id="ARBA00022741"/>
    </source>
</evidence>
<dbReference type="GO" id="GO:0005737">
    <property type="term" value="C:cytoplasm"/>
    <property type="evidence" value="ECO:0007669"/>
    <property type="project" value="UniProtKB-SubCell"/>
</dbReference>
<dbReference type="GO" id="GO:0032267">
    <property type="term" value="F:tRNA(Ile)-lysidine synthase activity"/>
    <property type="evidence" value="ECO:0007669"/>
    <property type="project" value="UniProtKB-EC"/>
</dbReference>
<protein>
    <recommendedName>
        <fullName evidence="6">tRNA(Ile)-lysidine synthase</fullName>
        <ecNumber evidence="6">6.3.4.19</ecNumber>
    </recommendedName>
    <alternativeName>
        <fullName evidence="6">tRNA(Ile)-2-lysyl-cytidine synthase</fullName>
    </alternativeName>
    <alternativeName>
        <fullName evidence="6">tRNA(Ile)-lysidine synthetase</fullName>
    </alternativeName>
</protein>
<dbReference type="CDD" id="cd01992">
    <property type="entry name" value="TilS_N"/>
    <property type="match status" value="1"/>
</dbReference>
<proteinExistence type="inferred from homology"/>
<dbReference type="EC" id="6.3.4.19" evidence="6"/>
<dbReference type="OrthoDB" id="9807403at2"/>
<dbReference type="InterPro" id="IPR012094">
    <property type="entry name" value="tRNA_Ile_lys_synt"/>
</dbReference>
<sequence>MGIAVSGGPDSLALLLLAHAALPGQVQAATVDHGLRPESADEAAMVASLCEKLGIAHRILPVEVERGNLQARARKARYTALAEWADEQAIDAILTAHHADDQAETLVMRLNRGSGMAGLAGVRGLALLTDAIRLVRPLLNWRKSELEKVCADAGVEPASDPSNENESFDRVRIRRALATSDWLDPLAIAQSAHLLAEAQETIGWMVEEFWNDCVFPEGPGFRFFPEGTRLLNIEVIRLIIAEMGSAATRSEIGRLHDRLFAGHNASLGGILAVPTTEEMEREPAPGPGPADEFEEPEGPVSVRVWRFHPEPARTTH</sequence>
<comment type="similarity">
    <text evidence="6">Belongs to the tRNA(Ile)-lysidine synthase family.</text>
</comment>
<feature type="region of interest" description="Disordered" evidence="7">
    <location>
        <begin position="277"/>
        <end position="301"/>
    </location>
</feature>
<evidence type="ECO:0000313" key="9">
    <source>
        <dbReference type="EMBL" id="TMM47370.1"/>
    </source>
</evidence>
<comment type="subcellular location">
    <subcellularLocation>
        <location evidence="6">Cytoplasm</location>
    </subcellularLocation>
</comment>
<dbReference type="GO" id="GO:0006400">
    <property type="term" value="P:tRNA modification"/>
    <property type="evidence" value="ECO:0007669"/>
    <property type="project" value="UniProtKB-UniRule"/>
</dbReference>
<comment type="domain">
    <text evidence="6">The N-terminal region contains the highly conserved SGGXDS motif, predicted to be a P-loop motif involved in ATP binding.</text>
</comment>
<reference evidence="9 10" key="1">
    <citation type="submission" date="2019-05" db="EMBL/GenBank/DDBJ databases">
        <title>Erythrobacter marisflavi sp. nov., isolated from isolated from water of an estuary environment.</title>
        <authorList>
            <person name="Yoon J.-H."/>
        </authorList>
    </citation>
    <scope>NUCLEOTIDE SEQUENCE [LARGE SCALE GENOMIC DNA]</scope>
    <source>
        <strain evidence="9 10">KEM-5</strain>
    </source>
</reference>
<evidence type="ECO:0000259" key="8">
    <source>
        <dbReference type="Pfam" id="PF01171"/>
    </source>
</evidence>
<dbReference type="AlphaFoldDB" id="A0A5S3P8Q0"/>
<dbReference type="PANTHER" id="PTHR43033:SF5">
    <property type="entry name" value="TRNA(ILE)-LYSIDINE SYNTHETASE"/>
    <property type="match status" value="1"/>
</dbReference>
<dbReference type="PANTHER" id="PTHR43033">
    <property type="entry name" value="TRNA(ILE)-LYSIDINE SYNTHASE-RELATED"/>
    <property type="match status" value="1"/>
</dbReference>
<keyword evidence="2 6" id="KW-0819">tRNA processing</keyword>
<accession>A0A5S3P8Q0</accession>
<evidence type="ECO:0000256" key="7">
    <source>
        <dbReference type="SAM" id="MobiDB-lite"/>
    </source>
</evidence>
<evidence type="ECO:0000256" key="2">
    <source>
        <dbReference type="ARBA" id="ARBA00022694"/>
    </source>
</evidence>
<evidence type="ECO:0000256" key="6">
    <source>
        <dbReference type="HAMAP-Rule" id="MF_01161"/>
    </source>
</evidence>
<dbReference type="InterPro" id="IPR011063">
    <property type="entry name" value="TilS/TtcA_N"/>
</dbReference>
<dbReference type="Proteomes" id="UP000309668">
    <property type="component" value="Unassembled WGS sequence"/>
</dbReference>
<dbReference type="InterPro" id="IPR012795">
    <property type="entry name" value="tRNA_Ile_lys_synt_N"/>
</dbReference>
<dbReference type="RefSeq" id="WP_138618471.1">
    <property type="nucleotide sequence ID" value="NZ_VCAO01000004.1"/>
</dbReference>
<gene>
    <name evidence="6 9" type="primary">tilS</name>
    <name evidence="9" type="ORF">FEV51_09930</name>
</gene>
<evidence type="ECO:0000256" key="1">
    <source>
        <dbReference type="ARBA" id="ARBA00022598"/>
    </source>
</evidence>
<organism evidence="9 10">
    <name type="scientific">Qipengyuania marisflavi</name>
    <dbReference type="NCBI Taxonomy" id="2486356"/>
    <lineage>
        <taxon>Bacteria</taxon>
        <taxon>Pseudomonadati</taxon>
        <taxon>Pseudomonadota</taxon>
        <taxon>Alphaproteobacteria</taxon>
        <taxon>Sphingomonadales</taxon>
        <taxon>Erythrobacteraceae</taxon>
        <taxon>Qipengyuania</taxon>
    </lineage>
</organism>
<feature type="binding site" evidence="6">
    <location>
        <begin position="6"/>
        <end position="11"/>
    </location>
    <ligand>
        <name>ATP</name>
        <dbReference type="ChEBI" id="CHEBI:30616"/>
    </ligand>
</feature>
<dbReference type="Gene3D" id="3.40.50.620">
    <property type="entry name" value="HUPs"/>
    <property type="match status" value="1"/>
</dbReference>
<dbReference type="EMBL" id="VCAO01000004">
    <property type="protein sequence ID" value="TMM47370.1"/>
    <property type="molecule type" value="Genomic_DNA"/>
</dbReference>
<comment type="function">
    <text evidence="6">Ligates lysine onto the cytidine present at position 34 of the AUA codon-specific tRNA(Ile) that contains the anticodon CAU, in an ATP-dependent manner. Cytidine is converted to lysidine, thus changing the amino acid specificity of the tRNA from methionine to isoleucine.</text>
</comment>
<evidence type="ECO:0000256" key="5">
    <source>
        <dbReference type="ARBA" id="ARBA00048539"/>
    </source>
</evidence>
<feature type="domain" description="tRNA(Ile)-lysidine/2-thiocytidine synthase N-terminal" evidence="8">
    <location>
        <begin position="3"/>
        <end position="175"/>
    </location>
</feature>
<keyword evidence="1 6" id="KW-0436">Ligase</keyword>
<comment type="caution">
    <text evidence="9">The sequence shown here is derived from an EMBL/GenBank/DDBJ whole genome shotgun (WGS) entry which is preliminary data.</text>
</comment>
<comment type="catalytic activity">
    <reaction evidence="5 6">
        <text>cytidine(34) in tRNA(Ile2) + L-lysine + ATP = lysidine(34) in tRNA(Ile2) + AMP + diphosphate + H(+)</text>
        <dbReference type="Rhea" id="RHEA:43744"/>
        <dbReference type="Rhea" id="RHEA-COMP:10625"/>
        <dbReference type="Rhea" id="RHEA-COMP:10670"/>
        <dbReference type="ChEBI" id="CHEBI:15378"/>
        <dbReference type="ChEBI" id="CHEBI:30616"/>
        <dbReference type="ChEBI" id="CHEBI:32551"/>
        <dbReference type="ChEBI" id="CHEBI:33019"/>
        <dbReference type="ChEBI" id="CHEBI:82748"/>
        <dbReference type="ChEBI" id="CHEBI:83665"/>
        <dbReference type="ChEBI" id="CHEBI:456215"/>
        <dbReference type="EC" id="6.3.4.19"/>
    </reaction>
</comment>
<keyword evidence="10" id="KW-1185">Reference proteome</keyword>
<keyword evidence="6" id="KW-0963">Cytoplasm</keyword>
<keyword evidence="4 6" id="KW-0067">ATP-binding</keyword>
<dbReference type="SUPFAM" id="SSF52402">
    <property type="entry name" value="Adenine nucleotide alpha hydrolases-like"/>
    <property type="match status" value="1"/>
</dbReference>
<keyword evidence="3 6" id="KW-0547">Nucleotide-binding</keyword>
<dbReference type="NCBIfam" id="TIGR02432">
    <property type="entry name" value="lysidine_TilS_N"/>
    <property type="match status" value="1"/>
</dbReference>
<evidence type="ECO:0000256" key="4">
    <source>
        <dbReference type="ARBA" id="ARBA00022840"/>
    </source>
</evidence>
<dbReference type="InterPro" id="IPR014729">
    <property type="entry name" value="Rossmann-like_a/b/a_fold"/>
</dbReference>